<evidence type="ECO:0000256" key="1">
    <source>
        <dbReference type="ARBA" id="ARBA00004141"/>
    </source>
</evidence>
<feature type="transmembrane region" description="Helical" evidence="7">
    <location>
        <begin position="781"/>
        <end position="800"/>
    </location>
</feature>
<evidence type="ECO:0000256" key="4">
    <source>
        <dbReference type="ARBA" id="ARBA00022989"/>
    </source>
</evidence>
<evidence type="ECO:0000256" key="2">
    <source>
        <dbReference type="ARBA" id="ARBA00008974"/>
    </source>
</evidence>
<comment type="similarity">
    <text evidence="2">Belongs to the purine-cytosine permease (2.A.39) family.</text>
</comment>
<dbReference type="InterPro" id="IPR045225">
    <property type="entry name" value="Uracil/uridine/allantoin_perm"/>
</dbReference>
<dbReference type="PANTHER" id="PTHR30618">
    <property type="entry name" value="NCS1 FAMILY PURINE/PYRIMIDINE TRANSPORTER"/>
    <property type="match status" value="1"/>
</dbReference>
<keyword evidence="9" id="KW-1185">Reference proteome</keyword>
<reference evidence="8 9" key="1">
    <citation type="submission" date="2022-07" db="EMBL/GenBank/DDBJ databases">
        <title>Genome-wide signatures of adaptation to extreme environments.</title>
        <authorList>
            <person name="Cho C.H."/>
            <person name="Yoon H.S."/>
        </authorList>
    </citation>
    <scope>NUCLEOTIDE SEQUENCE [LARGE SCALE GENOMIC DNA]</scope>
    <source>
        <strain evidence="8 9">DBV 063 E5</strain>
    </source>
</reference>
<accession>A0AAV9J163</accession>
<feature type="transmembrane region" description="Helical" evidence="7">
    <location>
        <begin position="161"/>
        <end position="178"/>
    </location>
</feature>
<feature type="transmembrane region" description="Helical" evidence="7">
    <location>
        <begin position="712"/>
        <end position="731"/>
    </location>
</feature>
<protein>
    <submittedName>
        <fullName evidence="8">Uncharacterized protein</fullName>
    </submittedName>
</protein>
<feature type="transmembrane region" description="Helical" evidence="7">
    <location>
        <begin position="218"/>
        <end position="240"/>
    </location>
</feature>
<dbReference type="GO" id="GO:0015205">
    <property type="term" value="F:nucleobase transmembrane transporter activity"/>
    <property type="evidence" value="ECO:0007669"/>
    <property type="project" value="TreeGrafter"/>
</dbReference>
<feature type="transmembrane region" description="Helical" evidence="7">
    <location>
        <begin position="751"/>
        <end position="774"/>
    </location>
</feature>
<dbReference type="InterPro" id="IPR001248">
    <property type="entry name" value="Pur-cyt_permease"/>
</dbReference>
<feature type="transmembrane region" description="Helical" evidence="7">
    <location>
        <begin position="260"/>
        <end position="281"/>
    </location>
</feature>
<keyword evidence="4 7" id="KW-1133">Transmembrane helix</keyword>
<dbReference type="GO" id="GO:0005886">
    <property type="term" value="C:plasma membrane"/>
    <property type="evidence" value="ECO:0007669"/>
    <property type="project" value="TreeGrafter"/>
</dbReference>
<dbReference type="Proteomes" id="UP001301350">
    <property type="component" value="Unassembled WGS sequence"/>
</dbReference>
<dbReference type="Pfam" id="PF02133">
    <property type="entry name" value="Transp_cyt_pur"/>
    <property type="match status" value="1"/>
</dbReference>
<proteinExistence type="inferred from homology"/>
<feature type="transmembrane region" description="Helical" evidence="7">
    <location>
        <begin position="525"/>
        <end position="550"/>
    </location>
</feature>
<sequence>MAACVSPPTRQTAFAMCEPWFVWASPAAGRAPRQVLSRWPGCGGQVICGARVKHPFGATGTLRGIRLNAEGPEPPSDRARSHRTREAPAPAHRAYSTAKQLPGEYFSPDEWWKWLQVRTRVRLLGRYVSMAWLVAAALAAAWTLSPVLVRWQAVLRPLQPLLLLWAGASVLLAFQYLFRGRGASPYVPQLPPSELDWKCTVAEWHPARQRVQDGLSLALWWMAQALTSAPLWLLCAACALEWRPLLHAASAVQPLPLGALALPAVVLGAAAGICALLIALFTHSSARYGASAGVVARAAFGHRGGRYLYGITRIAVAVLMFCMATALGAVCTGKTTALLLQPALQWMGGRGWWPGGVVPAEAWLCRAGEVAFCVLQAVWIGMSGVLERAAVHTAVTPYAEERPHHGWYLLRRLFGYVPPRGTPLPPYTRAAAVALVASRVVAPAAVLSGVLLTARHALQQSAVSGGGSGLWALSLRQLWESVVSAGALDPSRLLPVTSWLTGALALMLLVYGDLARAAKHQSHQLAGVLLGLVPTVMLMALMAACASLGASDGLLTFWLAPATTAAASASSASSSMHGSMWSAVAAIGAPSLIATGILLSNANMNLVPARLSLEKLAGRGLVTRAAMAGLAVTASLLALSPLAHTLFFHRSWLTEFTLSLVGAAVGPLVGIMLSDYFWWRRTSLRYADLYRERRSVYWYGEPRRGVHPKATLAYRLGLWAGACGLVQSLVVRACTAVVQSATALPQALGRYLSPTLAASVASWLVSGASYLLSLQVSALRALWSCAFLVGMLLPGTFYYLNGVWERRWHVPFAMLLRAVFMSSAEPSPQHRRPDVPARDARRRPFGRPATDTDGTRI</sequence>
<gene>
    <name evidence="8" type="ORF">CDCA_CDCA16G4141</name>
</gene>
<organism evidence="8 9">
    <name type="scientific">Cyanidium caldarium</name>
    <name type="common">Red alga</name>
    <dbReference type="NCBI Taxonomy" id="2771"/>
    <lineage>
        <taxon>Eukaryota</taxon>
        <taxon>Rhodophyta</taxon>
        <taxon>Bangiophyceae</taxon>
        <taxon>Cyanidiales</taxon>
        <taxon>Cyanidiaceae</taxon>
        <taxon>Cyanidium</taxon>
    </lineage>
</organism>
<evidence type="ECO:0000256" key="7">
    <source>
        <dbReference type="SAM" id="Phobius"/>
    </source>
</evidence>
<evidence type="ECO:0000256" key="6">
    <source>
        <dbReference type="SAM" id="MobiDB-lite"/>
    </source>
</evidence>
<evidence type="ECO:0000313" key="9">
    <source>
        <dbReference type="Proteomes" id="UP001301350"/>
    </source>
</evidence>
<feature type="transmembrane region" description="Helical" evidence="7">
    <location>
        <begin position="656"/>
        <end position="679"/>
    </location>
</feature>
<dbReference type="Gene3D" id="1.10.4160.10">
    <property type="entry name" value="Hydantoin permease"/>
    <property type="match status" value="1"/>
</dbReference>
<evidence type="ECO:0000256" key="5">
    <source>
        <dbReference type="ARBA" id="ARBA00023136"/>
    </source>
</evidence>
<feature type="transmembrane region" description="Helical" evidence="7">
    <location>
        <begin position="499"/>
        <end position="518"/>
    </location>
</feature>
<dbReference type="AlphaFoldDB" id="A0AAV9J163"/>
<feature type="transmembrane region" description="Helical" evidence="7">
    <location>
        <begin position="307"/>
        <end position="330"/>
    </location>
</feature>
<comment type="subcellular location">
    <subcellularLocation>
        <location evidence="1">Membrane</location>
        <topology evidence="1">Multi-pass membrane protein</topology>
    </subcellularLocation>
</comment>
<name>A0AAV9J163_CYACA</name>
<dbReference type="EMBL" id="JANCYW010000016">
    <property type="protein sequence ID" value="KAK4538116.1"/>
    <property type="molecule type" value="Genomic_DNA"/>
</dbReference>
<feature type="region of interest" description="Disordered" evidence="6">
    <location>
        <begin position="825"/>
        <end position="857"/>
    </location>
</feature>
<comment type="caution">
    <text evidence="8">The sequence shown here is derived from an EMBL/GenBank/DDBJ whole genome shotgun (WGS) entry which is preliminary data.</text>
</comment>
<evidence type="ECO:0000313" key="8">
    <source>
        <dbReference type="EMBL" id="KAK4538116.1"/>
    </source>
</evidence>
<keyword evidence="3 7" id="KW-0812">Transmembrane</keyword>
<feature type="transmembrane region" description="Helical" evidence="7">
    <location>
        <begin position="580"/>
        <end position="600"/>
    </location>
</feature>
<evidence type="ECO:0000256" key="3">
    <source>
        <dbReference type="ARBA" id="ARBA00022692"/>
    </source>
</evidence>
<keyword evidence="5 7" id="KW-0472">Membrane</keyword>
<feature type="transmembrane region" description="Helical" evidence="7">
    <location>
        <begin position="621"/>
        <end position="644"/>
    </location>
</feature>
<feature type="region of interest" description="Disordered" evidence="6">
    <location>
        <begin position="66"/>
        <end position="93"/>
    </location>
</feature>
<dbReference type="PANTHER" id="PTHR30618:SF0">
    <property type="entry name" value="PURINE-URACIL PERMEASE NCS1"/>
    <property type="match status" value="1"/>
</dbReference>
<feature type="transmembrane region" description="Helical" evidence="7">
    <location>
        <begin position="127"/>
        <end position="149"/>
    </location>
</feature>